<accession>A0A5M8P3L3</accession>
<protein>
    <submittedName>
        <fullName evidence="1">Uncharacterized protein</fullName>
    </submittedName>
</protein>
<name>A0A5M8P3L3_9BACT</name>
<organism evidence="1 2">
    <name type="scientific">Candidatus Ordinivivax streblomastigis</name>
    <dbReference type="NCBI Taxonomy" id="2540710"/>
    <lineage>
        <taxon>Bacteria</taxon>
        <taxon>Pseudomonadati</taxon>
        <taxon>Bacteroidota</taxon>
        <taxon>Bacteroidia</taxon>
        <taxon>Bacteroidales</taxon>
        <taxon>Candidatus Ordinivivax</taxon>
    </lineage>
</organism>
<comment type="caution">
    <text evidence="1">The sequence shown here is derived from an EMBL/GenBank/DDBJ whole genome shotgun (WGS) entry which is preliminary data.</text>
</comment>
<dbReference type="AlphaFoldDB" id="A0A5M8P3L3"/>
<sequence>MQVYCLLSLISMSSMVEWLKHHWLWLALSNQPCNYSGTHSKQLYLILLFNLINNNYHESLSNK</sequence>
<reference evidence="1 2" key="1">
    <citation type="submission" date="2019-03" db="EMBL/GenBank/DDBJ databases">
        <title>Single cell metagenomics reveals metabolic interactions within the superorganism composed of flagellate Streblomastix strix and complex community of Bacteroidetes bacteria on its surface.</title>
        <authorList>
            <person name="Treitli S.C."/>
            <person name="Kolisko M."/>
            <person name="Husnik F."/>
            <person name="Keeling P."/>
            <person name="Hampl V."/>
        </authorList>
    </citation>
    <scope>NUCLEOTIDE SEQUENCE [LARGE SCALE GENOMIC DNA]</scope>
    <source>
        <strain evidence="1">St1</strain>
    </source>
</reference>
<gene>
    <name evidence="1" type="ORF">EZS26_000680</name>
</gene>
<evidence type="ECO:0000313" key="2">
    <source>
        <dbReference type="Proteomes" id="UP000324575"/>
    </source>
</evidence>
<evidence type="ECO:0000313" key="1">
    <source>
        <dbReference type="EMBL" id="KAA6303077.1"/>
    </source>
</evidence>
<proteinExistence type="predicted"/>
<dbReference type="EMBL" id="SNRX01000003">
    <property type="protein sequence ID" value="KAA6303077.1"/>
    <property type="molecule type" value="Genomic_DNA"/>
</dbReference>
<dbReference type="Proteomes" id="UP000324575">
    <property type="component" value="Unassembled WGS sequence"/>
</dbReference>